<dbReference type="InterPro" id="IPR008969">
    <property type="entry name" value="CarboxyPept-like_regulatory"/>
</dbReference>
<dbReference type="Gene3D" id="2.60.40.1120">
    <property type="entry name" value="Carboxypeptidase-like, regulatory domain"/>
    <property type="match status" value="1"/>
</dbReference>
<dbReference type="Pfam" id="PF13715">
    <property type="entry name" value="CarbopepD_reg_2"/>
    <property type="match status" value="1"/>
</dbReference>
<evidence type="ECO:0000313" key="1">
    <source>
        <dbReference type="EMBL" id="CAL2083126.1"/>
    </source>
</evidence>
<gene>
    <name evidence="1" type="ORF">T190607A01A_20083</name>
</gene>
<sequence length="235" mass="26327">MKSKFTLEINKPCSEKFSGFKKTELGGFCGSCQKEVIDFTGWSSQEIINYFNNNSNQKTCGRFNDYQLGSYVEPTKPNRLNYFKGIGVACLSLFSFGISNAQKENTPTEIVAQKLKNQKNTKPQNTFVVKGVVSDEAGPLPGVSIHLQGTTIGTETNFDGEYEFPRQLKKGDVLIFSFVGMDSKKIIVENKETAATILMNVTLESYLCVIAGEVSIKKPFKSKKSFWKKKFKNEK</sequence>
<dbReference type="RefSeq" id="WP_348711452.1">
    <property type="nucleotide sequence ID" value="NZ_CAXIXY010000004.1"/>
</dbReference>
<evidence type="ECO:0008006" key="3">
    <source>
        <dbReference type="Google" id="ProtNLM"/>
    </source>
</evidence>
<dbReference type="EMBL" id="CAXIXY010000004">
    <property type="protein sequence ID" value="CAL2083126.1"/>
    <property type="molecule type" value="Genomic_DNA"/>
</dbReference>
<comment type="caution">
    <text evidence="1">The sequence shown here is derived from an EMBL/GenBank/DDBJ whole genome shotgun (WGS) entry which is preliminary data.</text>
</comment>
<dbReference type="Proteomes" id="UP001497416">
    <property type="component" value="Unassembled WGS sequence"/>
</dbReference>
<keyword evidence="2" id="KW-1185">Reference proteome</keyword>
<reference evidence="1 2" key="1">
    <citation type="submission" date="2024-05" db="EMBL/GenBank/DDBJ databases">
        <authorList>
            <person name="Duchaud E."/>
        </authorList>
    </citation>
    <scope>NUCLEOTIDE SEQUENCE [LARGE SCALE GENOMIC DNA]</scope>
    <source>
        <strain evidence="1">Ena-SAMPLE-TAB-13-05-2024-13:56:06:370-140302</strain>
    </source>
</reference>
<dbReference type="SUPFAM" id="SSF49464">
    <property type="entry name" value="Carboxypeptidase regulatory domain-like"/>
    <property type="match status" value="1"/>
</dbReference>
<protein>
    <recommendedName>
        <fullName evidence="3">Carboxypeptidase-like protein</fullName>
    </recommendedName>
</protein>
<name>A0ABP1EN37_9FLAO</name>
<evidence type="ECO:0000313" key="2">
    <source>
        <dbReference type="Proteomes" id="UP001497416"/>
    </source>
</evidence>
<proteinExistence type="predicted"/>
<accession>A0ABP1EN37</accession>
<organism evidence="1 2">
    <name type="scientific">Tenacibaculum platacis</name>
    <dbReference type="NCBI Taxonomy" id="3137852"/>
    <lineage>
        <taxon>Bacteria</taxon>
        <taxon>Pseudomonadati</taxon>
        <taxon>Bacteroidota</taxon>
        <taxon>Flavobacteriia</taxon>
        <taxon>Flavobacteriales</taxon>
        <taxon>Flavobacteriaceae</taxon>
        <taxon>Tenacibaculum</taxon>
    </lineage>
</organism>